<protein>
    <submittedName>
        <fullName evidence="7">DsbE family thiol:disulfide interchange protein</fullName>
    </submittedName>
</protein>
<dbReference type="AlphaFoldDB" id="A0A7Y3W3X2"/>
<dbReference type="NCBIfam" id="TIGR00385">
    <property type="entry name" value="dsbE"/>
    <property type="match status" value="1"/>
</dbReference>
<feature type="domain" description="Thioredoxin" evidence="6">
    <location>
        <begin position="25"/>
        <end position="171"/>
    </location>
</feature>
<sequence>MKKQILILPAIMFAVVAVFAFRALDKSGQPAPSALMNLPAPSIELEPIPRFAGPFDTGVPMGEVTLVNVFGSWCVFCLYEHPLLLQKKEQGLTILGIAWNEPPEASAQWLERHGNPYTMVGADQRGFAIAEFGVTGAPETFVLDKNGVIRFRYQGPITEKDWRRDFAPLIARLEKEEAAPAAAR</sequence>
<reference evidence="7 8" key="1">
    <citation type="submission" date="2020-05" db="EMBL/GenBank/DDBJ databases">
        <title>Parvularcula mediterraneae sp. nov., isolated from polypropylene straw from shallow seawater of the seashore of Laganas in Zakynthos island, Greece.</title>
        <authorList>
            <person name="Szabo I."/>
            <person name="Al-Omari J."/>
            <person name="Rado J."/>
            <person name="Szerdahelyi G.S."/>
        </authorList>
    </citation>
    <scope>NUCLEOTIDE SEQUENCE [LARGE SCALE GENOMIC DNA]</scope>
    <source>
        <strain evidence="7 8">ZS-1/3</strain>
    </source>
</reference>
<evidence type="ECO:0000256" key="5">
    <source>
        <dbReference type="ARBA" id="ARBA00023284"/>
    </source>
</evidence>
<dbReference type="Proteomes" id="UP000536835">
    <property type="component" value="Unassembled WGS sequence"/>
</dbReference>
<dbReference type="SUPFAM" id="SSF52833">
    <property type="entry name" value="Thioredoxin-like"/>
    <property type="match status" value="1"/>
</dbReference>
<dbReference type="GO" id="GO:0015036">
    <property type="term" value="F:disulfide oxidoreductase activity"/>
    <property type="evidence" value="ECO:0007669"/>
    <property type="project" value="InterPro"/>
</dbReference>
<dbReference type="Gene3D" id="3.40.30.10">
    <property type="entry name" value="Glutaredoxin"/>
    <property type="match status" value="1"/>
</dbReference>
<keyword evidence="4" id="KW-1015">Disulfide bond</keyword>
<keyword evidence="5" id="KW-0676">Redox-active center</keyword>
<dbReference type="InterPro" id="IPR013766">
    <property type="entry name" value="Thioredoxin_domain"/>
</dbReference>
<proteinExistence type="inferred from homology"/>
<dbReference type="InterPro" id="IPR050553">
    <property type="entry name" value="Thioredoxin_ResA/DsbE_sf"/>
</dbReference>
<dbReference type="GO" id="GO:0017004">
    <property type="term" value="P:cytochrome complex assembly"/>
    <property type="evidence" value="ECO:0007669"/>
    <property type="project" value="UniProtKB-KW"/>
</dbReference>
<organism evidence="7 8">
    <name type="scientific">Parvularcula mediterranea</name>
    <dbReference type="NCBI Taxonomy" id="2732508"/>
    <lineage>
        <taxon>Bacteria</taxon>
        <taxon>Pseudomonadati</taxon>
        <taxon>Pseudomonadota</taxon>
        <taxon>Alphaproteobacteria</taxon>
        <taxon>Parvularculales</taxon>
        <taxon>Parvularculaceae</taxon>
        <taxon>Parvularcula</taxon>
    </lineage>
</organism>
<keyword evidence="3" id="KW-0201">Cytochrome c-type biogenesis</keyword>
<accession>A0A7Y3W3X2</accession>
<dbReference type="PANTHER" id="PTHR42852">
    <property type="entry name" value="THIOL:DISULFIDE INTERCHANGE PROTEIN DSBE"/>
    <property type="match status" value="1"/>
</dbReference>
<name>A0A7Y3W3X2_9PROT</name>
<dbReference type="EMBL" id="JABFCX010000002">
    <property type="protein sequence ID" value="NNU14888.1"/>
    <property type="molecule type" value="Genomic_DNA"/>
</dbReference>
<dbReference type="InterPro" id="IPR036249">
    <property type="entry name" value="Thioredoxin-like_sf"/>
</dbReference>
<evidence type="ECO:0000256" key="3">
    <source>
        <dbReference type="ARBA" id="ARBA00022748"/>
    </source>
</evidence>
<gene>
    <name evidence="7" type="ORF">HK107_00945</name>
</gene>
<comment type="similarity">
    <text evidence="2">Belongs to the thioredoxin family. DsbE subfamily.</text>
</comment>
<dbReference type="Pfam" id="PF08534">
    <property type="entry name" value="Redoxin"/>
    <property type="match status" value="1"/>
</dbReference>
<dbReference type="InterPro" id="IPR013740">
    <property type="entry name" value="Redoxin"/>
</dbReference>
<dbReference type="PANTHER" id="PTHR42852:SF6">
    <property type="entry name" value="THIOL:DISULFIDE INTERCHANGE PROTEIN DSBE"/>
    <property type="match status" value="1"/>
</dbReference>
<keyword evidence="8" id="KW-1185">Reference proteome</keyword>
<evidence type="ECO:0000313" key="7">
    <source>
        <dbReference type="EMBL" id="NNU14888.1"/>
    </source>
</evidence>
<comment type="subcellular location">
    <subcellularLocation>
        <location evidence="1">Cell envelope</location>
    </subcellularLocation>
</comment>
<evidence type="ECO:0000259" key="6">
    <source>
        <dbReference type="PROSITE" id="PS51352"/>
    </source>
</evidence>
<dbReference type="RefSeq" id="WP_173195907.1">
    <property type="nucleotide sequence ID" value="NZ_JABFCX010000002.1"/>
</dbReference>
<dbReference type="PROSITE" id="PS51352">
    <property type="entry name" value="THIOREDOXIN_2"/>
    <property type="match status" value="1"/>
</dbReference>
<dbReference type="GO" id="GO:0030288">
    <property type="term" value="C:outer membrane-bounded periplasmic space"/>
    <property type="evidence" value="ECO:0007669"/>
    <property type="project" value="InterPro"/>
</dbReference>
<dbReference type="InterPro" id="IPR004799">
    <property type="entry name" value="Periplasmic_diS_OxRdtase_DsbE"/>
</dbReference>
<evidence type="ECO:0000256" key="1">
    <source>
        <dbReference type="ARBA" id="ARBA00004196"/>
    </source>
</evidence>
<evidence type="ECO:0000256" key="4">
    <source>
        <dbReference type="ARBA" id="ARBA00023157"/>
    </source>
</evidence>
<evidence type="ECO:0000313" key="8">
    <source>
        <dbReference type="Proteomes" id="UP000536835"/>
    </source>
</evidence>
<comment type="caution">
    <text evidence="7">The sequence shown here is derived from an EMBL/GenBank/DDBJ whole genome shotgun (WGS) entry which is preliminary data.</text>
</comment>
<evidence type="ECO:0000256" key="2">
    <source>
        <dbReference type="ARBA" id="ARBA00007758"/>
    </source>
</evidence>